<dbReference type="Proteomes" id="UP001054821">
    <property type="component" value="Chromosome 6"/>
</dbReference>
<dbReference type="InterPro" id="IPR044730">
    <property type="entry name" value="RNase_H-like_dom_plant"/>
</dbReference>
<comment type="caution">
    <text evidence="1">The sequence shown here is derived from an EMBL/GenBank/DDBJ whole genome shotgun (WGS) entry which is preliminary data.</text>
</comment>
<gene>
    <name evidence="1" type="ORF">L3X38_030190</name>
</gene>
<evidence type="ECO:0000313" key="1">
    <source>
        <dbReference type="EMBL" id="KAI5321119.1"/>
    </source>
</evidence>
<reference evidence="1 2" key="1">
    <citation type="journal article" date="2022" name="G3 (Bethesda)">
        <title>Whole-genome sequence and methylome profiling of the almond [Prunus dulcis (Mill.) D.A. Webb] cultivar 'Nonpareil'.</title>
        <authorList>
            <person name="D'Amico-Willman K.M."/>
            <person name="Ouma W.Z."/>
            <person name="Meulia T."/>
            <person name="Sideli G.M."/>
            <person name="Gradziel T.M."/>
            <person name="Fresnedo-Ramirez J."/>
        </authorList>
    </citation>
    <scope>NUCLEOTIDE SEQUENCE [LARGE SCALE GENOMIC DNA]</scope>
    <source>
        <strain evidence="1">Clone GOH B32 T37-40</strain>
    </source>
</reference>
<organism evidence="1 2">
    <name type="scientific">Prunus dulcis</name>
    <name type="common">Almond</name>
    <name type="synonym">Amygdalus dulcis</name>
    <dbReference type="NCBI Taxonomy" id="3755"/>
    <lineage>
        <taxon>Eukaryota</taxon>
        <taxon>Viridiplantae</taxon>
        <taxon>Streptophyta</taxon>
        <taxon>Embryophyta</taxon>
        <taxon>Tracheophyta</taxon>
        <taxon>Spermatophyta</taxon>
        <taxon>Magnoliopsida</taxon>
        <taxon>eudicotyledons</taxon>
        <taxon>Gunneridae</taxon>
        <taxon>Pentapetalae</taxon>
        <taxon>rosids</taxon>
        <taxon>fabids</taxon>
        <taxon>Rosales</taxon>
        <taxon>Rosaceae</taxon>
        <taxon>Amygdaloideae</taxon>
        <taxon>Amygdaleae</taxon>
        <taxon>Prunus</taxon>
    </lineage>
</organism>
<dbReference type="CDD" id="cd06222">
    <property type="entry name" value="RNase_H_like"/>
    <property type="match status" value="1"/>
</dbReference>
<evidence type="ECO:0008006" key="3">
    <source>
        <dbReference type="Google" id="ProtNLM"/>
    </source>
</evidence>
<keyword evidence="2" id="KW-1185">Reference proteome</keyword>
<dbReference type="AlphaFoldDB" id="A0AAD4V9T3"/>
<dbReference type="EMBL" id="JAJFAZ020000006">
    <property type="protein sequence ID" value="KAI5321119.1"/>
    <property type="molecule type" value="Genomic_DNA"/>
</dbReference>
<name>A0AAD4V9T3_PRUDU</name>
<protein>
    <recommendedName>
        <fullName evidence="3">RNase H type-1 domain-containing protein</fullName>
    </recommendedName>
</protein>
<evidence type="ECO:0000313" key="2">
    <source>
        <dbReference type="Proteomes" id="UP001054821"/>
    </source>
</evidence>
<sequence>MLKLNVDGSHKGSTGCIGADGVIRNSLGEWIGEFAVNLGMGQILDAELWSLFLSSCLIGDLLGAAKPRMICVV</sequence>
<accession>A0AAD4V9T3</accession>
<proteinExistence type="predicted"/>